<dbReference type="AlphaFoldDB" id="A0A1F4Q0W6"/>
<evidence type="ECO:0000313" key="3">
    <source>
        <dbReference type="Proteomes" id="UP000178724"/>
    </source>
</evidence>
<dbReference type="InterPro" id="IPR058575">
    <property type="entry name" value="NTP_transf_8_dom"/>
</dbReference>
<protein>
    <recommendedName>
        <fullName evidence="1">Nucleotidyltransferase-like domain-containing protein</fullName>
    </recommendedName>
</protein>
<organism evidence="2 3">
    <name type="scientific">candidate division WOR-1 bacterium RIFCSPHIGHO2_01_FULL_53_15</name>
    <dbReference type="NCBI Taxonomy" id="1802564"/>
    <lineage>
        <taxon>Bacteria</taxon>
        <taxon>Bacillati</taxon>
        <taxon>Saganbacteria</taxon>
    </lineage>
</organism>
<accession>A0A1F4Q0W6</accession>
<gene>
    <name evidence="2" type="ORF">A2625_01160</name>
</gene>
<comment type="caution">
    <text evidence="2">The sequence shown here is derived from an EMBL/GenBank/DDBJ whole genome shotgun (WGS) entry which is preliminary data.</text>
</comment>
<evidence type="ECO:0000259" key="1">
    <source>
        <dbReference type="Pfam" id="PF12281"/>
    </source>
</evidence>
<proteinExistence type="predicted"/>
<sequence length="231" mass="26852">MEKKKYEVCLEVLRRFSEAGILDNIILIGSWCLYFYKEYFTGVYFPPSIRTRDMDFLVPLPPHMKKKVDVADLLKDLGFIPEFVSSQGYIRLGHPELIVEFLVPERGRGSDKPFPLPQIGLNAQPLRFLDFLAKNVIEINVGRLRVRLPHPVAFALHKLIITGRRTKREKAEKDRDQALSLLHFVIKHDRPDKIRSVYGSMPKKWRDQIRKRLAESDEKEIISVLSGTARK</sequence>
<evidence type="ECO:0000313" key="2">
    <source>
        <dbReference type="EMBL" id="OGB89510.1"/>
    </source>
</evidence>
<dbReference type="Pfam" id="PF12281">
    <property type="entry name" value="NTP_transf_8"/>
    <property type="match status" value="1"/>
</dbReference>
<reference evidence="2 3" key="1">
    <citation type="journal article" date="2016" name="Nat. Commun.">
        <title>Thousands of microbial genomes shed light on interconnected biogeochemical processes in an aquifer system.</title>
        <authorList>
            <person name="Anantharaman K."/>
            <person name="Brown C.T."/>
            <person name="Hug L.A."/>
            <person name="Sharon I."/>
            <person name="Castelle C.J."/>
            <person name="Probst A.J."/>
            <person name="Thomas B.C."/>
            <person name="Singh A."/>
            <person name="Wilkins M.J."/>
            <person name="Karaoz U."/>
            <person name="Brodie E.L."/>
            <person name="Williams K.H."/>
            <person name="Hubbard S.S."/>
            <person name="Banfield J.F."/>
        </authorList>
    </citation>
    <scope>NUCLEOTIDE SEQUENCE [LARGE SCALE GENOMIC DNA]</scope>
</reference>
<name>A0A1F4Q0W6_UNCSA</name>
<dbReference type="Proteomes" id="UP000178724">
    <property type="component" value="Unassembled WGS sequence"/>
</dbReference>
<feature type="domain" description="Nucleotidyltransferase-like" evidence="1">
    <location>
        <begin position="11"/>
        <end position="198"/>
    </location>
</feature>
<dbReference type="EMBL" id="METM01000024">
    <property type="protein sequence ID" value="OGB89510.1"/>
    <property type="molecule type" value="Genomic_DNA"/>
</dbReference>